<feature type="transmembrane region" description="Helical" evidence="5">
    <location>
        <begin position="236"/>
        <end position="258"/>
    </location>
</feature>
<comment type="subcellular location">
    <subcellularLocation>
        <location evidence="1">Membrane</location>
        <topology evidence="1">Multi-pass membrane protein</topology>
    </subcellularLocation>
</comment>
<evidence type="ECO:0000256" key="1">
    <source>
        <dbReference type="ARBA" id="ARBA00004141"/>
    </source>
</evidence>
<sequence length="446" mass="46418">MGSQAQQPAEKGSALHRVLGLAFGLAIGFGGVVGGGLLKTSGSVAALTPEPWLIVALWAACSLHSFLGANVVAEVMTALPRDGGLFVTARRAFGDFGGLVVGWADAAQTCAAIAAVTILFATFAGMIVPALIPYGVALAIGVQVLLLGVNLLGIREGSAVQQATALLKAIMLAAIVMTLLMAAGTGAMKAPAPGAMNLVGAITAYLLIYGVYSGWAYPGYFGDESKSGGREIPKAIFGSIAAASFVYIGFNLGLVAALDIPTLAHSDFPAAEVVGRVIGADGRLILVAIAMLVVFSSANAYILIAPRIIYGLGRDGLFFKWSAHVNRGGTPDWSTILAVAASIAMTMSGSFETVFLLMGAMTLFTFVVTDIAYFVLRHREPDLERPYRARGHPYLPILLLAIDGTLFAAYLWSDPVGGMAMLAMIAIAIPISGLIHFQKRRKQATA</sequence>
<feature type="transmembrane region" description="Helical" evidence="5">
    <location>
        <begin position="100"/>
        <end position="125"/>
    </location>
</feature>
<comment type="caution">
    <text evidence="6">The sequence shown here is derived from an EMBL/GenBank/DDBJ whole genome shotgun (WGS) entry which is preliminary data.</text>
</comment>
<organism evidence="6 7">
    <name type="scientific">Sphingomonas brevis</name>
    <dbReference type="NCBI Taxonomy" id="2908206"/>
    <lineage>
        <taxon>Bacteria</taxon>
        <taxon>Pseudomonadati</taxon>
        <taxon>Pseudomonadota</taxon>
        <taxon>Alphaproteobacteria</taxon>
        <taxon>Sphingomonadales</taxon>
        <taxon>Sphingomonadaceae</taxon>
        <taxon>Sphingomonas</taxon>
    </lineage>
</organism>
<keyword evidence="4 5" id="KW-0472">Membrane</keyword>
<dbReference type="InterPro" id="IPR050598">
    <property type="entry name" value="AminoAcid_Transporter"/>
</dbReference>
<dbReference type="RefSeq" id="WP_249915406.1">
    <property type="nucleotide sequence ID" value="NZ_JAMGBB010000001.1"/>
</dbReference>
<evidence type="ECO:0000256" key="3">
    <source>
        <dbReference type="ARBA" id="ARBA00022989"/>
    </source>
</evidence>
<name>A0ABT0S9J0_9SPHN</name>
<proteinExistence type="predicted"/>
<dbReference type="Proteomes" id="UP001165383">
    <property type="component" value="Unassembled WGS sequence"/>
</dbReference>
<feature type="transmembrane region" description="Helical" evidence="5">
    <location>
        <begin position="21"/>
        <end position="40"/>
    </location>
</feature>
<feature type="transmembrane region" description="Helical" evidence="5">
    <location>
        <begin position="419"/>
        <end position="437"/>
    </location>
</feature>
<gene>
    <name evidence="6" type="ORF">LZ518_07625</name>
</gene>
<feature type="transmembrane region" description="Helical" evidence="5">
    <location>
        <begin position="52"/>
        <end position="79"/>
    </location>
</feature>
<dbReference type="InterPro" id="IPR002293">
    <property type="entry name" value="AA/rel_permease1"/>
</dbReference>
<feature type="transmembrane region" description="Helical" evidence="5">
    <location>
        <begin position="354"/>
        <end position="376"/>
    </location>
</feature>
<keyword evidence="3 5" id="KW-1133">Transmembrane helix</keyword>
<keyword evidence="2 5" id="KW-0812">Transmembrane</keyword>
<protein>
    <submittedName>
        <fullName evidence="6">APC family permease</fullName>
    </submittedName>
</protein>
<dbReference type="Gene3D" id="1.20.1740.10">
    <property type="entry name" value="Amino acid/polyamine transporter I"/>
    <property type="match status" value="1"/>
</dbReference>
<feature type="transmembrane region" description="Helical" evidence="5">
    <location>
        <begin position="194"/>
        <end position="215"/>
    </location>
</feature>
<feature type="transmembrane region" description="Helical" evidence="5">
    <location>
        <begin position="331"/>
        <end position="348"/>
    </location>
</feature>
<feature type="transmembrane region" description="Helical" evidence="5">
    <location>
        <begin position="284"/>
        <end position="310"/>
    </location>
</feature>
<dbReference type="EMBL" id="JAMGBB010000001">
    <property type="protein sequence ID" value="MCL6740998.1"/>
    <property type="molecule type" value="Genomic_DNA"/>
</dbReference>
<keyword evidence="7" id="KW-1185">Reference proteome</keyword>
<dbReference type="Pfam" id="PF13520">
    <property type="entry name" value="AA_permease_2"/>
    <property type="match status" value="1"/>
</dbReference>
<dbReference type="PANTHER" id="PTHR11785:SF512">
    <property type="entry name" value="SOBREMESA, ISOFORM B"/>
    <property type="match status" value="1"/>
</dbReference>
<feature type="transmembrane region" description="Helical" evidence="5">
    <location>
        <begin position="397"/>
        <end position="413"/>
    </location>
</feature>
<reference evidence="6" key="1">
    <citation type="submission" date="2022-05" db="EMBL/GenBank/DDBJ databases">
        <authorList>
            <person name="Jo J.-H."/>
            <person name="Im W.-T."/>
        </authorList>
    </citation>
    <scope>NUCLEOTIDE SEQUENCE</scope>
    <source>
        <strain evidence="6">RB56-2</strain>
    </source>
</reference>
<evidence type="ECO:0000313" key="6">
    <source>
        <dbReference type="EMBL" id="MCL6740998.1"/>
    </source>
</evidence>
<feature type="transmembrane region" description="Helical" evidence="5">
    <location>
        <begin position="131"/>
        <end position="153"/>
    </location>
</feature>
<evidence type="ECO:0000256" key="4">
    <source>
        <dbReference type="ARBA" id="ARBA00023136"/>
    </source>
</evidence>
<evidence type="ECO:0000313" key="7">
    <source>
        <dbReference type="Proteomes" id="UP001165383"/>
    </source>
</evidence>
<dbReference type="PANTHER" id="PTHR11785">
    <property type="entry name" value="AMINO ACID TRANSPORTER"/>
    <property type="match status" value="1"/>
</dbReference>
<evidence type="ECO:0000256" key="5">
    <source>
        <dbReference type="SAM" id="Phobius"/>
    </source>
</evidence>
<accession>A0ABT0S9J0</accession>
<dbReference type="PIRSF" id="PIRSF006060">
    <property type="entry name" value="AA_transporter"/>
    <property type="match status" value="1"/>
</dbReference>
<feature type="transmembrane region" description="Helical" evidence="5">
    <location>
        <begin position="165"/>
        <end position="188"/>
    </location>
</feature>
<evidence type="ECO:0000256" key="2">
    <source>
        <dbReference type="ARBA" id="ARBA00022692"/>
    </source>
</evidence>